<dbReference type="SUPFAM" id="SSF53335">
    <property type="entry name" value="S-adenosyl-L-methionine-dependent methyltransferases"/>
    <property type="match status" value="1"/>
</dbReference>
<evidence type="ECO:0000313" key="3">
    <source>
        <dbReference type="Proteomes" id="UP000295560"/>
    </source>
</evidence>
<dbReference type="AlphaFoldDB" id="A0A4R1I9Z9"/>
<feature type="domain" description="Methyltransferase" evidence="1">
    <location>
        <begin position="54"/>
        <end position="144"/>
    </location>
</feature>
<evidence type="ECO:0000313" key="2">
    <source>
        <dbReference type="EMBL" id="TCK27132.1"/>
    </source>
</evidence>
<dbReference type="InterPro" id="IPR041698">
    <property type="entry name" value="Methyltransf_25"/>
</dbReference>
<proteinExistence type="predicted"/>
<comment type="caution">
    <text evidence="2">The sequence shown here is derived from an EMBL/GenBank/DDBJ whole genome shotgun (WGS) entry which is preliminary data.</text>
</comment>
<reference evidence="2 3" key="1">
    <citation type="submission" date="2019-03" db="EMBL/GenBank/DDBJ databases">
        <title>Sequencing the genomes of 1000 actinobacteria strains.</title>
        <authorList>
            <person name="Klenk H.-P."/>
        </authorList>
    </citation>
    <scope>NUCLEOTIDE SEQUENCE [LARGE SCALE GENOMIC DNA]</scope>
    <source>
        <strain evidence="2 3">DSM 44969</strain>
    </source>
</reference>
<dbReference type="GO" id="GO:0032259">
    <property type="term" value="P:methylation"/>
    <property type="evidence" value="ECO:0007669"/>
    <property type="project" value="UniProtKB-KW"/>
</dbReference>
<keyword evidence="2" id="KW-0489">Methyltransferase</keyword>
<dbReference type="PANTHER" id="PTHR43591:SF110">
    <property type="entry name" value="RHODANESE DOMAIN-CONTAINING PROTEIN"/>
    <property type="match status" value="1"/>
</dbReference>
<gene>
    <name evidence="2" type="ORF">EV378_2991</name>
</gene>
<dbReference type="EMBL" id="SMFZ01000001">
    <property type="protein sequence ID" value="TCK27132.1"/>
    <property type="molecule type" value="Genomic_DNA"/>
</dbReference>
<name>A0A4R1I9Z9_PSEEN</name>
<dbReference type="Pfam" id="PF13649">
    <property type="entry name" value="Methyltransf_25"/>
    <property type="match status" value="1"/>
</dbReference>
<dbReference type="GO" id="GO:0008168">
    <property type="term" value="F:methyltransferase activity"/>
    <property type="evidence" value="ECO:0007669"/>
    <property type="project" value="UniProtKB-KW"/>
</dbReference>
<dbReference type="InterPro" id="IPR029063">
    <property type="entry name" value="SAM-dependent_MTases_sf"/>
</dbReference>
<dbReference type="Gene3D" id="3.40.50.150">
    <property type="entry name" value="Vaccinia Virus protein VP39"/>
    <property type="match status" value="1"/>
</dbReference>
<dbReference type="Proteomes" id="UP000295560">
    <property type="component" value="Unassembled WGS sequence"/>
</dbReference>
<sequence>MRGVDGSTDELRRAHDTIAEFYAEKLPEIYAQLPVEQAVVDLFCTLVRGVGRSVADVGCGPGAIVPYLVARGLEPHGVDLSPEMVRAASRDHPDVPFTVADVRGLPFADASLDGVLGWYSLMYLAPSDRPRAFAEITRVVRPGGYLVVGYKQGDDSRRRGGRRIGVEFDIYWYSQEEVERRVTDAGFRTVFRADRPAGEWDEQPQGYLIAQRD</sequence>
<protein>
    <submittedName>
        <fullName evidence="2">Methyltransferase family protein</fullName>
    </submittedName>
</protein>
<evidence type="ECO:0000259" key="1">
    <source>
        <dbReference type="Pfam" id="PF13649"/>
    </source>
</evidence>
<keyword evidence="2" id="KW-0808">Transferase</keyword>
<accession>A0A4R1I9Z9</accession>
<organism evidence="2 3">
    <name type="scientific">Pseudonocardia endophytica</name>
    <dbReference type="NCBI Taxonomy" id="401976"/>
    <lineage>
        <taxon>Bacteria</taxon>
        <taxon>Bacillati</taxon>
        <taxon>Actinomycetota</taxon>
        <taxon>Actinomycetes</taxon>
        <taxon>Pseudonocardiales</taxon>
        <taxon>Pseudonocardiaceae</taxon>
        <taxon>Pseudonocardia</taxon>
    </lineage>
</organism>
<dbReference type="CDD" id="cd02440">
    <property type="entry name" value="AdoMet_MTases"/>
    <property type="match status" value="1"/>
</dbReference>
<keyword evidence="3" id="KW-1185">Reference proteome</keyword>
<dbReference type="PANTHER" id="PTHR43591">
    <property type="entry name" value="METHYLTRANSFERASE"/>
    <property type="match status" value="1"/>
</dbReference>